<feature type="transmembrane region" description="Helical" evidence="2">
    <location>
        <begin position="87"/>
        <end position="119"/>
    </location>
</feature>
<feature type="region of interest" description="Disordered" evidence="1">
    <location>
        <begin position="1"/>
        <end position="27"/>
    </location>
</feature>
<keyword evidence="4" id="KW-1185">Reference proteome</keyword>
<name>A0A0N5CPH7_THECL</name>
<evidence type="ECO:0000256" key="2">
    <source>
        <dbReference type="SAM" id="Phobius"/>
    </source>
</evidence>
<feature type="compositionally biased region" description="Pro residues" evidence="1">
    <location>
        <begin position="13"/>
        <end position="27"/>
    </location>
</feature>
<feature type="compositionally biased region" description="Pro residues" evidence="1">
    <location>
        <begin position="45"/>
        <end position="59"/>
    </location>
</feature>
<dbReference type="EMBL" id="UYYF01000370">
    <property type="protein sequence ID" value="VDM97894.1"/>
    <property type="molecule type" value="Genomic_DNA"/>
</dbReference>
<evidence type="ECO:0000313" key="5">
    <source>
        <dbReference type="WBParaSite" id="TCLT_0000212001-mRNA-1"/>
    </source>
</evidence>
<dbReference type="WBParaSite" id="TCLT_0000212001-mRNA-1">
    <property type="protein sequence ID" value="TCLT_0000212001-mRNA-1"/>
    <property type="gene ID" value="TCLT_0000212001"/>
</dbReference>
<keyword evidence="2" id="KW-1133">Transmembrane helix</keyword>
<feature type="compositionally biased region" description="Basic and acidic residues" evidence="1">
    <location>
        <begin position="62"/>
        <end position="75"/>
    </location>
</feature>
<accession>A0A0N5CPH7</accession>
<evidence type="ECO:0000256" key="1">
    <source>
        <dbReference type="SAM" id="MobiDB-lite"/>
    </source>
</evidence>
<reference evidence="3 4" key="2">
    <citation type="submission" date="2018-11" db="EMBL/GenBank/DDBJ databases">
        <authorList>
            <consortium name="Pathogen Informatics"/>
        </authorList>
    </citation>
    <scope>NUCLEOTIDE SEQUENCE [LARGE SCALE GENOMIC DNA]</scope>
</reference>
<dbReference type="AlphaFoldDB" id="A0A0N5CPH7"/>
<protein>
    <submittedName>
        <fullName evidence="5">LITAF domain-containing protein</fullName>
    </submittedName>
</protein>
<dbReference type="OMA" id="ECPWIRI"/>
<proteinExistence type="predicted"/>
<keyword evidence="2" id="KW-0812">Transmembrane</keyword>
<dbReference type="Proteomes" id="UP000276776">
    <property type="component" value="Unassembled WGS sequence"/>
</dbReference>
<keyword evidence="2" id="KW-0472">Membrane</keyword>
<evidence type="ECO:0000313" key="4">
    <source>
        <dbReference type="Proteomes" id="UP000276776"/>
    </source>
</evidence>
<sequence length="136" mass="14661">MDEGYEALGPSASAPPPSYGPMPPMQFVPVPTPSQPVIVQFPPAVGSPPIPAAPAPPSAPIHESESSDKQSEPDVRRKKRSSRFGPMMSRIGCMLGCCTFLILLFIGIVIIVLLVAIVWTDCFGHPECPWIRIIKL</sequence>
<evidence type="ECO:0000313" key="3">
    <source>
        <dbReference type="EMBL" id="VDM97894.1"/>
    </source>
</evidence>
<gene>
    <name evidence="3" type="ORF">TCLT_LOCUS2121</name>
</gene>
<organism evidence="5">
    <name type="scientific">Thelazia callipaeda</name>
    <name type="common">Oriental eyeworm</name>
    <name type="synonym">Parasitic nematode</name>
    <dbReference type="NCBI Taxonomy" id="103827"/>
    <lineage>
        <taxon>Eukaryota</taxon>
        <taxon>Metazoa</taxon>
        <taxon>Ecdysozoa</taxon>
        <taxon>Nematoda</taxon>
        <taxon>Chromadorea</taxon>
        <taxon>Rhabditida</taxon>
        <taxon>Spirurina</taxon>
        <taxon>Spiruromorpha</taxon>
        <taxon>Thelazioidea</taxon>
        <taxon>Thelaziidae</taxon>
        <taxon>Thelazia</taxon>
    </lineage>
</organism>
<feature type="region of interest" description="Disordered" evidence="1">
    <location>
        <begin position="42"/>
        <end position="82"/>
    </location>
</feature>
<reference evidence="5" key="1">
    <citation type="submission" date="2017-02" db="UniProtKB">
        <authorList>
            <consortium name="WormBaseParasite"/>
        </authorList>
    </citation>
    <scope>IDENTIFICATION</scope>
</reference>